<feature type="transmembrane region" description="Helical" evidence="8">
    <location>
        <begin position="147"/>
        <end position="168"/>
    </location>
</feature>
<dbReference type="AlphaFoldDB" id="A0A831LQL6"/>
<dbReference type="Proteomes" id="UP000886047">
    <property type="component" value="Unassembled WGS sequence"/>
</dbReference>
<keyword evidence="2" id="KW-1003">Cell membrane</keyword>
<comment type="caution">
    <text evidence="10">The sequence shown here is derived from an EMBL/GenBank/DDBJ whole genome shotgun (WGS) entry which is preliminary data.</text>
</comment>
<dbReference type="GO" id="GO:0008137">
    <property type="term" value="F:NADH dehydrogenase (ubiquinone) activity"/>
    <property type="evidence" value="ECO:0007669"/>
    <property type="project" value="InterPro"/>
</dbReference>
<dbReference type="PANTHER" id="PTHR42682">
    <property type="entry name" value="HYDROGENASE-4 COMPONENT F"/>
    <property type="match status" value="1"/>
</dbReference>
<feature type="transmembrane region" description="Helical" evidence="8">
    <location>
        <begin position="354"/>
        <end position="374"/>
    </location>
</feature>
<feature type="transmembrane region" description="Helical" evidence="8">
    <location>
        <begin position="266"/>
        <end position="285"/>
    </location>
</feature>
<protein>
    <recommendedName>
        <fullName evidence="9">NADH:quinone oxidoreductase/Mrp antiporter transmembrane domain-containing protein</fullName>
    </recommendedName>
</protein>
<feature type="transmembrane region" description="Helical" evidence="8">
    <location>
        <begin position="117"/>
        <end position="135"/>
    </location>
</feature>
<accession>A0A831LQL6</accession>
<feature type="domain" description="NADH:quinone oxidoreductase/Mrp antiporter transmembrane" evidence="9">
    <location>
        <begin position="113"/>
        <end position="404"/>
    </location>
</feature>
<feature type="transmembrane region" description="Helical" evidence="8">
    <location>
        <begin position="394"/>
        <end position="414"/>
    </location>
</feature>
<evidence type="ECO:0000259" key="9">
    <source>
        <dbReference type="Pfam" id="PF00361"/>
    </source>
</evidence>
<dbReference type="GO" id="GO:0042773">
    <property type="term" value="P:ATP synthesis coupled electron transport"/>
    <property type="evidence" value="ECO:0007669"/>
    <property type="project" value="InterPro"/>
</dbReference>
<dbReference type="InterPro" id="IPR001750">
    <property type="entry name" value="ND/Mrp_TM"/>
</dbReference>
<dbReference type="InterPro" id="IPR003918">
    <property type="entry name" value="NADH_UbQ_OxRdtase"/>
</dbReference>
<dbReference type="InterPro" id="IPR052175">
    <property type="entry name" value="ComplexI-like_HydComp"/>
</dbReference>
<evidence type="ECO:0000256" key="8">
    <source>
        <dbReference type="SAM" id="Phobius"/>
    </source>
</evidence>
<evidence type="ECO:0000256" key="3">
    <source>
        <dbReference type="ARBA" id="ARBA00022692"/>
    </source>
</evidence>
<name>A0A831LQL6_9BACT</name>
<feature type="transmembrane region" description="Helical" evidence="8">
    <location>
        <begin position="94"/>
        <end position="111"/>
    </location>
</feature>
<organism evidence="10">
    <name type="scientific">Mariniphaga anaerophila</name>
    <dbReference type="NCBI Taxonomy" id="1484053"/>
    <lineage>
        <taxon>Bacteria</taxon>
        <taxon>Pseudomonadati</taxon>
        <taxon>Bacteroidota</taxon>
        <taxon>Bacteroidia</taxon>
        <taxon>Marinilabiliales</taxon>
        <taxon>Prolixibacteraceae</taxon>
        <taxon>Mariniphaga</taxon>
    </lineage>
</organism>
<evidence type="ECO:0000256" key="2">
    <source>
        <dbReference type="ARBA" id="ARBA00022475"/>
    </source>
</evidence>
<feature type="transmembrane region" description="Helical" evidence="8">
    <location>
        <begin position="233"/>
        <end position="254"/>
    </location>
</feature>
<evidence type="ECO:0000256" key="1">
    <source>
        <dbReference type="ARBA" id="ARBA00004651"/>
    </source>
</evidence>
<dbReference type="Pfam" id="PF00361">
    <property type="entry name" value="Proton_antipo_M"/>
    <property type="match status" value="1"/>
</dbReference>
<evidence type="ECO:0000256" key="5">
    <source>
        <dbReference type="ARBA" id="ARBA00023002"/>
    </source>
</evidence>
<dbReference type="PANTHER" id="PTHR42682:SF5">
    <property type="entry name" value="HYDROGENASE-4 COMPONENT F"/>
    <property type="match status" value="1"/>
</dbReference>
<sequence>MIFIFLGIALTLSILISLFPNRIVFATGSFFYVLLHATLTVYSYNKLGIYDSVYLRFDSLAVLLNALLSILLIPTIFHANLYFRRYVKDVRKEAQFVSAMIILASAISSVYYAENIVVMWVSIEITTLAVSFLIYHNRYETPLEAAWKYLFLSSVGIAIAFLGILILATQSASSESANLSVSYLASVASQMDPFFLKTAFILILTGYSVKLNVFPLFAATIDAKTVAPSPVNAIISTALVNAGFVAVFRVYSIVNQTETNSWAQNVLLITGLISISLATIQLFRIKRYKRMFAFSSMEHVALILIALSVGKAGYYAALLHLVFHTLVKGGLFFQFGQVRAFFHSGWIKDSGGYFVLNGTGSLAFLLGILSILAIPPSGLFISEFLIFKALFSGGYLVVGIFVLALLTVIIYVIVSKTMHLLFAEIPATFKPEAAFVNRFESVSQFILFAAVIYLGFNPPNVLTQLIHQTIQLLN</sequence>
<dbReference type="EMBL" id="DSDK01000248">
    <property type="protein sequence ID" value="HDR50867.1"/>
    <property type="molecule type" value="Genomic_DNA"/>
</dbReference>
<dbReference type="GO" id="GO:0005886">
    <property type="term" value="C:plasma membrane"/>
    <property type="evidence" value="ECO:0007669"/>
    <property type="project" value="UniProtKB-SubCell"/>
</dbReference>
<keyword evidence="4 8" id="KW-1133">Transmembrane helix</keyword>
<feature type="transmembrane region" description="Helical" evidence="8">
    <location>
        <begin position="60"/>
        <end position="82"/>
    </location>
</feature>
<feature type="transmembrane region" description="Helical" evidence="8">
    <location>
        <begin position="435"/>
        <end position="456"/>
    </location>
</feature>
<feature type="transmembrane region" description="Helical" evidence="8">
    <location>
        <begin position="199"/>
        <end position="221"/>
    </location>
</feature>
<comment type="subcellular location">
    <subcellularLocation>
        <location evidence="1">Cell membrane</location>
        <topology evidence="1">Multi-pass membrane protein</topology>
    </subcellularLocation>
    <subcellularLocation>
        <location evidence="7">Membrane</location>
        <topology evidence="7">Multi-pass membrane protein</topology>
    </subcellularLocation>
</comment>
<keyword evidence="6 8" id="KW-0472">Membrane</keyword>
<gene>
    <name evidence="10" type="ORF">ENN90_04500</name>
</gene>
<evidence type="ECO:0000256" key="4">
    <source>
        <dbReference type="ARBA" id="ARBA00022989"/>
    </source>
</evidence>
<dbReference type="GO" id="GO:0016491">
    <property type="term" value="F:oxidoreductase activity"/>
    <property type="evidence" value="ECO:0007669"/>
    <property type="project" value="UniProtKB-KW"/>
</dbReference>
<evidence type="ECO:0000313" key="10">
    <source>
        <dbReference type="EMBL" id="HDR50867.1"/>
    </source>
</evidence>
<keyword evidence="3 7" id="KW-0812">Transmembrane</keyword>
<dbReference type="PRINTS" id="PR01437">
    <property type="entry name" value="NUOXDRDTASE4"/>
</dbReference>
<evidence type="ECO:0000256" key="6">
    <source>
        <dbReference type="ARBA" id="ARBA00023136"/>
    </source>
</evidence>
<keyword evidence="5" id="KW-0560">Oxidoreductase</keyword>
<evidence type="ECO:0000256" key="7">
    <source>
        <dbReference type="RuleBase" id="RU000320"/>
    </source>
</evidence>
<reference evidence="10" key="1">
    <citation type="journal article" date="2020" name="mSystems">
        <title>Genome- and Community-Level Interaction Insights into Carbon Utilization and Element Cycling Functions of Hydrothermarchaeota in Hydrothermal Sediment.</title>
        <authorList>
            <person name="Zhou Z."/>
            <person name="Liu Y."/>
            <person name="Xu W."/>
            <person name="Pan J."/>
            <person name="Luo Z.H."/>
            <person name="Li M."/>
        </authorList>
    </citation>
    <scope>NUCLEOTIDE SEQUENCE [LARGE SCALE GENOMIC DNA]</scope>
    <source>
        <strain evidence="10">SpSt-1217</strain>
    </source>
</reference>
<proteinExistence type="predicted"/>